<sequence>MEDAGRAARSPGSDRRRRAHRCAGATSARTSQEIIPPGSETGRGRETELGLGYVLIRNQGKLPAPTARASYALKYGRLNWKSRDALGSGLKVVVVDCSARHWWKHARRLLSCRLRLLECVSLVELTSPKGREKLGGCALLPPAV</sequence>
<dbReference type="PANTHER" id="PTHR32315:SF3">
    <property type="entry name" value="ADENINE PHOSPHORIBOSYLTRANSFERASE"/>
    <property type="match status" value="1"/>
</dbReference>
<organism evidence="9 10">
    <name type="scientific">Rangifer tarandus platyrhynchus</name>
    <name type="common">Svalbard reindeer</name>
    <dbReference type="NCBI Taxonomy" id="3082113"/>
    <lineage>
        <taxon>Eukaryota</taxon>
        <taxon>Metazoa</taxon>
        <taxon>Chordata</taxon>
        <taxon>Craniata</taxon>
        <taxon>Vertebrata</taxon>
        <taxon>Euteleostomi</taxon>
        <taxon>Mammalia</taxon>
        <taxon>Eutheria</taxon>
        <taxon>Laurasiatheria</taxon>
        <taxon>Artiodactyla</taxon>
        <taxon>Ruminantia</taxon>
        <taxon>Pecora</taxon>
        <taxon>Cervidae</taxon>
        <taxon>Odocoileinae</taxon>
        <taxon>Rangifer</taxon>
    </lineage>
</organism>
<comment type="similarity">
    <text evidence="4">Belongs to the purine/pyrimidine phosphoribosyltransferase family.</text>
</comment>
<evidence type="ECO:0000256" key="2">
    <source>
        <dbReference type="ARBA" id="ARBA00004496"/>
    </source>
</evidence>
<dbReference type="PANTHER" id="PTHR32315">
    <property type="entry name" value="ADENINE PHOSPHORIBOSYLTRANSFERASE"/>
    <property type="match status" value="1"/>
</dbReference>
<evidence type="ECO:0000256" key="6">
    <source>
        <dbReference type="ARBA" id="ARBA00022490"/>
    </source>
</evidence>
<reference evidence="9" key="1">
    <citation type="submission" date="2023-04" db="EMBL/GenBank/DDBJ databases">
        <authorList>
            <consortium name="ELIXIR-Norway"/>
        </authorList>
    </citation>
    <scope>NUCLEOTIDE SEQUENCE [LARGE SCALE GENOMIC DNA]</scope>
</reference>
<keyword evidence="6" id="KW-0963">Cytoplasm</keyword>
<evidence type="ECO:0000256" key="3">
    <source>
        <dbReference type="ARBA" id="ARBA00004659"/>
    </source>
</evidence>
<dbReference type="InterPro" id="IPR050054">
    <property type="entry name" value="UPRTase/APRTase"/>
</dbReference>
<protein>
    <recommendedName>
        <fullName evidence="5">adenine phosphoribosyltransferase</fullName>
        <ecNumber evidence="5">2.4.2.7</ecNumber>
    </recommendedName>
</protein>
<keyword evidence="10" id="KW-1185">Reference proteome</keyword>
<evidence type="ECO:0000256" key="8">
    <source>
        <dbReference type="SAM" id="MobiDB-lite"/>
    </source>
</evidence>
<comment type="catalytic activity">
    <reaction evidence="1">
        <text>AMP + diphosphate = 5-phospho-alpha-D-ribose 1-diphosphate + adenine</text>
        <dbReference type="Rhea" id="RHEA:16609"/>
        <dbReference type="ChEBI" id="CHEBI:16708"/>
        <dbReference type="ChEBI" id="CHEBI:33019"/>
        <dbReference type="ChEBI" id="CHEBI:58017"/>
        <dbReference type="ChEBI" id="CHEBI:456215"/>
        <dbReference type="EC" id="2.4.2.7"/>
    </reaction>
</comment>
<feature type="region of interest" description="Disordered" evidence="8">
    <location>
        <begin position="1"/>
        <end position="45"/>
    </location>
</feature>
<evidence type="ECO:0000313" key="10">
    <source>
        <dbReference type="Proteomes" id="UP001176941"/>
    </source>
</evidence>
<proteinExistence type="inferred from homology"/>
<dbReference type="Gene3D" id="3.40.50.2020">
    <property type="match status" value="1"/>
</dbReference>
<gene>
    <name evidence="9" type="ORF">MRATA1EN1_LOCUS2998</name>
</gene>
<comment type="subcellular location">
    <subcellularLocation>
        <location evidence="2">Cytoplasm</location>
    </subcellularLocation>
</comment>
<evidence type="ECO:0000256" key="1">
    <source>
        <dbReference type="ARBA" id="ARBA00000868"/>
    </source>
</evidence>
<evidence type="ECO:0000313" key="9">
    <source>
        <dbReference type="EMBL" id="CAI9154036.1"/>
    </source>
</evidence>
<comment type="pathway">
    <text evidence="3">Purine metabolism; AMP biosynthesis via salvage pathway; AMP from adenine: step 1/1.</text>
</comment>
<keyword evidence="7" id="KW-0660">Purine salvage</keyword>
<dbReference type="InterPro" id="IPR029057">
    <property type="entry name" value="PRTase-like"/>
</dbReference>
<evidence type="ECO:0000256" key="7">
    <source>
        <dbReference type="ARBA" id="ARBA00022726"/>
    </source>
</evidence>
<accession>A0ABN8Y2I1</accession>
<name>A0ABN8Y2I1_RANTA</name>
<dbReference type="Proteomes" id="UP001176941">
    <property type="component" value="Chromosome 11"/>
</dbReference>
<dbReference type="EC" id="2.4.2.7" evidence="5"/>
<evidence type="ECO:0000256" key="5">
    <source>
        <dbReference type="ARBA" id="ARBA00011893"/>
    </source>
</evidence>
<dbReference type="EMBL" id="OX459947">
    <property type="protein sequence ID" value="CAI9154036.1"/>
    <property type="molecule type" value="Genomic_DNA"/>
</dbReference>
<evidence type="ECO:0000256" key="4">
    <source>
        <dbReference type="ARBA" id="ARBA00008391"/>
    </source>
</evidence>